<name>A0AAW4U5S0_BIFBR</name>
<reference evidence="2" key="1">
    <citation type="submission" date="2021-10" db="EMBL/GenBank/DDBJ databases">
        <title>Collection of gut derived symbiotic bacterial strains cultured from healthy donors.</title>
        <authorList>
            <person name="Lin H."/>
            <person name="Littmann E."/>
            <person name="Claire K."/>
            <person name="Pamer E."/>
        </authorList>
    </citation>
    <scope>NUCLEOTIDE SEQUENCE</scope>
    <source>
        <strain evidence="2">MSK.23.105</strain>
    </source>
</reference>
<evidence type="ECO:0000313" key="2">
    <source>
        <dbReference type="EMBL" id="MCB5645143.1"/>
    </source>
</evidence>
<keyword evidence="1" id="KW-0812">Transmembrane</keyword>
<keyword evidence="1" id="KW-0472">Membrane</keyword>
<feature type="transmembrane region" description="Helical" evidence="1">
    <location>
        <begin position="29"/>
        <end position="48"/>
    </location>
</feature>
<organism evidence="2 3">
    <name type="scientific">Bifidobacterium breve</name>
    <dbReference type="NCBI Taxonomy" id="1685"/>
    <lineage>
        <taxon>Bacteria</taxon>
        <taxon>Bacillati</taxon>
        <taxon>Actinomycetota</taxon>
        <taxon>Actinomycetes</taxon>
        <taxon>Bifidobacteriales</taxon>
        <taxon>Bifidobacteriaceae</taxon>
        <taxon>Bifidobacterium</taxon>
    </lineage>
</organism>
<dbReference type="Proteomes" id="UP001198148">
    <property type="component" value="Unassembled WGS sequence"/>
</dbReference>
<evidence type="ECO:0000313" key="3">
    <source>
        <dbReference type="Proteomes" id="UP001198148"/>
    </source>
</evidence>
<evidence type="ECO:0000256" key="1">
    <source>
        <dbReference type="SAM" id="Phobius"/>
    </source>
</evidence>
<keyword evidence="1" id="KW-1133">Transmembrane helix</keyword>
<proteinExistence type="predicted"/>
<dbReference type="RefSeq" id="WP_124879673.1">
    <property type="nucleotide sequence ID" value="NZ_BCXR01000028.1"/>
</dbReference>
<accession>A0AAW4U5S0</accession>
<dbReference type="EMBL" id="JAJBPF010000016">
    <property type="protein sequence ID" value="MCB5645143.1"/>
    <property type="molecule type" value="Genomic_DNA"/>
</dbReference>
<dbReference type="AlphaFoldDB" id="A0AAW4U5S0"/>
<protein>
    <submittedName>
        <fullName evidence="2">Uncharacterized protein</fullName>
    </submittedName>
</protein>
<sequence>MGLTMLDSAVAWPVLPLYRFTDWSDRDALLVWPALAAWIVWPIGLLDWHDTGFYINKNAGV</sequence>
<gene>
    <name evidence="2" type="ORF">LIP63_07135</name>
</gene>
<comment type="caution">
    <text evidence="2">The sequence shown here is derived from an EMBL/GenBank/DDBJ whole genome shotgun (WGS) entry which is preliminary data.</text>
</comment>